<protein>
    <submittedName>
        <fullName evidence="1">Zinc-containing alcohol dehydrogenase superfamily</fullName>
    </submittedName>
</protein>
<reference evidence="1 2" key="1">
    <citation type="submission" date="2018-08" db="EMBL/GenBank/DDBJ databases">
        <title>Recombination of ecologically and evolutionarily significant loci maintains genetic cohesion in the Pseudomonas syringae species complex.</title>
        <authorList>
            <person name="Dillon M."/>
            <person name="Thakur S."/>
            <person name="Almeida R.N.D."/>
            <person name="Weir B.S."/>
            <person name="Guttman D.S."/>
        </authorList>
    </citation>
    <scope>NUCLEOTIDE SEQUENCE [LARGE SCALE GENOMIC DNA]</scope>
    <source>
        <strain evidence="1 2">ICMP 3706</strain>
    </source>
</reference>
<dbReference type="Proteomes" id="UP000281604">
    <property type="component" value="Unassembled WGS sequence"/>
</dbReference>
<dbReference type="SUPFAM" id="SSF51735">
    <property type="entry name" value="NAD(P)-binding Rossmann-fold domains"/>
    <property type="match status" value="1"/>
</dbReference>
<comment type="caution">
    <text evidence="1">The sequence shown here is derived from an EMBL/GenBank/DDBJ whole genome shotgun (WGS) entry which is preliminary data.</text>
</comment>
<evidence type="ECO:0000313" key="2">
    <source>
        <dbReference type="Proteomes" id="UP000281604"/>
    </source>
</evidence>
<gene>
    <name evidence="1" type="ORF">ALQ30_00474</name>
</gene>
<dbReference type="Gene3D" id="3.40.50.720">
    <property type="entry name" value="NAD(P)-binding Rossmann-like Domain"/>
    <property type="match status" value="1"/>
</dbReference>
<sequence>MAKARMAFDQVGGPEVVNILRALPYLGIFFQYGALETADLSSPVMELLSKDLTIRGCQLFRNQPERLKCAKDFIIKGLKAVLCSQWFHKSSR</sequence>
<organism evidence="1 2">
    <name type="scientific">Pseudomonas syringae pv. persicae</name>
    <dbReference type="NCBI Taxonomy" id="237306"/>
    <lineage>
        <taxon>Bacteria</taxon>
        <taxon>Pseudomonadati</taxon>
        <taxon>Pseudomonadota</taxon>
        <taxon>Gammaproteobacteria</taxon>
        <taxon>Pseudomonadales</taxon>
        <taxon>Pseudomonadaceae</taxon>
        <taxon>Pseudomonas</taxon>
    </lineage>
</organism>
<dbReference type="EMBL" id="RBQE01000115">
    <property type="protein sequence ID" value="RMP11950.1"/>
    <property type="molecule type" value="Genomic_DNA"/>
</dbReference>
<accession>A0A3M4B045</accession>
<name>A0A3M4B045_9PSED</name>
<proteinExistence type="predicted"/>
<dbReference type="AlphaFoldDB" id="A0A3M4B045"/>
<dbReference type="InterPro" id="IPR036291">
    <property type="entry name" value="NAD(P)-bd_dom_sf"/>
</dbReference>
<evidence type="ECO:0000313" key="1">
    <source>
        <dbReference type="EMBL" id="RMP11950.1"/>
    </source>
</evidence>